<sequence>MVPARVIFQNTHRIMSLFPYKDRLNRSQMSKVVYKASCRDCQDFYIGKTKRKLHDRKTEHFKAITRNGHRSAIAEHVTSTGHNLTWEQLF</sequence>
<protein>
    <recommendedName>
        <fullName evidence="3">GIY-YIG domain-containing protein</fullName>
    </recommendedName>
</protein>
<evidence type="ECO:0000313" key="2">
    <source>
        <dbReference type="Proteomes" id="UP001159405"/>
    </source>
</evidence>
<keyword evidence="2" id="KW-1185">Reference proteome</keyword>
<name>A0ABN8NWW1_9CNID</name>
<proteinExistence type="predicted"/>
<evidence type="ECO:0008006" key="3">
    <source>
        <dbReference type="Google" id="ProtNLM"/>
    </source>
</evidence>
<evidence type="ECO:0000313" key="1">
    <source>
        <dbReference type="EMBL" id="CAH3125349.1"/>
    </source>
</evidence>
<comment type="caution">
    <text evidence="1">The sequence shown here is derived from an EMBL/GenBank/DDBJ whole genome shotgun (WGS) entry which is preliminary data.</text>
</comment>
<dbReference type="Proteomes" id="UP001159405">
    <property type="component" value="Unassembled WGS sequence"/>
</dbReference>
<reference evidence="1 2" key="1">
    <citation type="submission" date="2022-05" db="EMBL/GenBank/DDBJ databases">
        <authorList>
            <consortium name="Genoscope - CEA"/>
            <person name="William W."/>
        </authorList>
    </citation>
    <scope>NUCLEOTIDE SEQUENCE [LARGE SCALE GENOMIC DNA]</scope>
</reference>
<gene>
    <name evidence="1" type="ORF">PLOB_00031822</name>
</gene>
<dbReference type="InterPro" id="IPR035901">
    <property type="entry name" value="GIY-YIG_endonuc_sf"/>
</dbReference>
<dbReference type="SUPFAM" id="SSF82771">
    <property type="entry name" value="GIY-YIG endonuclease"/>
    <property type="match status" value="1"/>
</dbReference>
<organism evidence="1 2">
    <name type="scientific">Porites lobata</name>
    <dbReference type="NCBI Taxonomy" id="104759"/>
    <lineage>
        <taxon>Eukaryota</taxon>
        <taxon>Metazoa</taxon>
        <taxon>Cnidaria</taxon>
        <taxon>Anthozoa</taxon>
        <taxon>Hexacorallia</taxon>
        <taxon>Scleractinia</taxon>
        <taxon>Fungiina</taxon>
        <taxon>Poritidae</taxon>
        <taxon>Porites</taxon>
    </lineage>
</organism>
<dbReference type="Gene3D" id="3.40.1440.10">
    <property type="entry name" value="GIY-YIG endonuclease"/>
    <property type="match status" value="1"/>
</dbReference>
<dbReference type="EMBL" id="CALNXK010000041">
    <property type="protein sequence ID" value="CAH3125349.1"/>
    <property type="molecule type" value="Genomic_DNA"/>
</dbReference>
<accession>A0ABN8NWW1</accession>